<evidence type="ECO:0000313" key="4">
    <source>
        <dbReference type="Proteomes" id="UP000289323"/>
    </source>
</evidence>
<keyword evidence="2" id="KW-1133">Transmembrane helix</keyword>
<protein>
    <submittedName>
        <fullName evidence="3">50cf2f86-0da3-487a-90cb-c2436a1416b1</fullName>
    </submittedName>
</protein>
<accession>A0A3S4ETF8</accession>
<name>A0A3S4ETF8_9PEZI</name>
<gene>
    <name evidence="3" type="ORF">TT172_LOCUS977</name>
</gene>
<feature type="region of interest" description="Disordered" evidence="1">
    <location>
        <begin position="544"/>
        <end position="570"/>
    </location>
</feature>
<dbReference type="EMBL" id="OUUZ01000001">
    <property type="protein sequence ID" value="SPQ18559.1"/>
    <property type="molecule type" value="Genomic_DNA"/>
</dbReference>
<keyword evidence="2" id="KW-0812">Transmembrane</keyword>
<dbReference type="AlphaFoldDB" id="A0A3S4ETF8"/>
<reference evidence="3 4" key="1">
    <citation type="submission" date="2018-04" db="EMBL/GenBank/DDBJ databases">
        <authorList>
            <person name="Huttner S."/>
            <person name="Dainat J."/>
        </authorList>
    </citation>
    <scope>NUCLEOTIDE SEQUENCE [LARGE SCALE GENOMIC DNA]</scope>
</reference>
<evidence type="ECO:0000256" key="2">
    <source>
        <dbReference type="SAM" id="Phobius"/>
    </source>
</evidence>
<evidence type="ECO:0000313" key="3">
    <source>
        <dbReference type="EMBL" id="SPQ18559.1"/>
    </source>
</evidence>
<sequence length="637" mass="66859">MGRPSFDVVQLDAVYVDGAVDLDGKLVLLGAVGKLNVLFYRVLVLARVARGADDLLPWDPGALVRQECVASAGGKRDGVVAFGRGVRHRSKTFSRELNLVNMPLNGRLLGCNKVDDVLVQVHSVRRILNFPVAGREHDRVWVIQRGKVGQMVAAVVDDQVDVAIMSTPLGWVGGDVLCLVGDLEPTAIDGFDVGVPDLLASARRRVHEDDAHHVADPVRLLDQYMLTGPDDLSDESVVVGEAARNIYREDVSARYVVELQLDDRVMGAGLGVLDHPRLRVRLLARLGLGAAGPREEVLDGKLGNAGLVGAQEGNVAAVFRPPGGTRAGQNLFLVDPVRHAIEHFGAAIPGDLNDVGRANLAQVQVVVPGEGHGVAGGTPLGKLDAGFGFVRDQGFGGLGLDIENPVGGIAGMAPVGLDVGRDQDSLEVSARLHLDRVVGLGPVIEGALLHQGPSLGHLLTGCPGRSSRVLRADVFHDEEVLPGSPLFQQETILAGRPSNPSYGVDLGAPEAAEHLVERHALPRPLRDGRLWVVGDLRGVFVGLGRDEDEQAGDPGGDQQAGCDEERPAHPPVHLPTLGVGMLGCAAVGEEGAGLEIVAVRIVLEDGVGVVVVVAAAAALAVVSVSAMAVVCRLFELG</sequence>
<organism evidence="3 4">
    <name type="scientific">Thermothielavioides terrestris</name>
    <dbReference type="NCBI Taxonomy" id="2587410"/>
    <lineage>
        <taxon>Eukaryota</taxon>
        <taxon>Fungi</taxon>
        <taxon>Dikarya</taxon>
        <taxon>Ascomycota</taxon>
        <taxon>Pezizomycotina</taxon>
        <taxon>Sordariomycetes</taxon>
        <taxon>Sordariomycetidae</taxon>
        <taxon>Sordariales</taxon>
        <taxon>Chaetomiaceae</taxon>
        <taxon>Thermothielavioides</taxon>
    </lineage>
</organism>
<dbReference type="Proteomes" id="UP000289323">
    <property type="component" value="Unassembled WGS sequence"/>
</dbReference>
<evidence type="ECO:0000256" key="1">
    <source>
        <dbReference type="SAM" id="MobiDB-lite"/>
    </source>
</evidence>
<feature type="transmembrane region" description="Helical" evidence="2">
    <location>
        <begin position="607"/>
        <end position="634"/>
    </location>
</feature>
<keyword evidence="2" id="KW-0472">Membrane</keyword>
<proteinExistence type="predicted"/>